<gene>
    <name evidence="8" type="primary">amiD</name>
    <name evidence="8" type="ORF">GJW-30_1_01833</name>
</gene>
<evidence type="ECO:0000259" key="7">
    <source>
        <dbReference type="SMART" id="SM00644"/>
    </source>
</evidence>
<feature type="domain" description="N-acetylmuramoyl-L-alanine amidase" evidence="7">
    <location>
        <begin position="16"/>
        <end position="153"/>
    </location>
</feature>
<dbReference type="GO" id="GO:0009254">
    <property type="term" value="P:peptidoglycan turnover"/>
    <property type="evidence" value="ECO:0007669"/>
    <property type="project" value="TreeGrafter"/>
</dbReference>
<comment type="similarity">
    <text evidence="2">Belongs to the N-acetylmuramoyl-L-alanine amidase 2 family.</text>
</comment>
<dbReference type="Gene3D" id="3.40.80.10">
    <property type="entry name" value="Peptidoglycan recognition protein-like"/>
    <property type="match status" value="1"/>
</dbReference>
<dbReference type="InterPro" id="IPR002502">
    <property type="entry name" value="Amidase_domain"/>
</dbReference>
<dbReference type="GO" id="GO:0009253">
    <property type="term" value="P:peptidoglycan catabolic process"/>
    <property type="evidence" value="ECO:0007669"/>
    <property type="project" value="InterPro"/>
</dbReference>
<evidence type="ECO:0000256" key="6">
    <source>
        <dbReference type="SAM" id="MobiDB-lite"/>
    </source>
</evidence>
<dbReference type="SMART" id="SM00644">
    <property type="entry name" value="Ami_2"/>
    <property type="match status" value="1"/>
</dbReference>
<dbReference type="SUPFAM" id="SSF55846">
    <property type="entry name" value="N-acetylmuramoyl-L-alanine amidase-like"/>
    <property type="match status" value="1"/>
</dbReference>
<dbReference type="SUPFAM" id="SSF47090">
    <property type="entry name" value="PGBD-like"/>
    <property type="match status" value="1"/>
</dbReference>
<dbReference type="EMBL" id="AP014946">
    <property type="protein sequence ID" value="BAT59302.1"/>
    <property type="molecule type" value="Genomic_DNA"/>
</dbReference>
<dbReference type="GO" id="GO:0008745">
    <property type="term" value="F:N-acetylmuramoyl-L-alanine amidase activity"/>
    <property type="evidence" value="ECO:0007669"/>
    <property type="project" value="UniProtKB-EC"/>
</dbReference>
<dbReference type="Pfam" id="PF01510">
    <property type="entry name" value="Amidase_2"/>
    <property type="match status" value="1"/>
</dbReference>
<dbReference type="InterPro" id="IPR036505">
    <property type="entry name" value="Amidase/PGRP_sf"/>
</dbReference>
<comment type="catalytic activity">
    <reaction evidence="1">
        <text>Hydrolyzes the link between N-acetylmuramoyl residues and L-amino acid residues in certain cell-wall glycopeptides.</text>
        <dbReference type="EC" id="3.5.1.28"/>
    </reaction>
</comment>
<dbReference type="EC" id="3.5.1.28" evidence="3"/>
<evidence type="ECO:0000256" key="3">
    <source>
        <dbReference type="ARBA" id="ARBA00011901"/>
    </source>
</evidence>
<dbReference type="InterPro" id="IPR051206">
    <property type="entry name" value="NAMLAA_amidase_2"/>
</dbReference>
<dbReference type="GO" id="GO:0019867">
    <property type="term" value="C:outer membrane"/>
    <property type="evidence" value="ECO:0007669"/>
    <property type="project" value="TreeGrafter"/>
</dbReference>
<protein>
    <recommendedName>
        <fullName evidence="3">N-acetylmuramoyl-L-alanine amidase</fullName>
        <ecNumber evidence="3">3.5.1.28</ecNumber>
    </recommendedName>
</protein>
<dbReference type="GO" id="GO:0071555">
    <property type="term" value="P:cell wall organization"/>
    <property type="evidence" value="ECO:0007669"/>
    <property type="project" value="UniProtKB-KW"/>
</dbReference>
<dbReference type="Gene3D" id="1.10.101.10">
    <property type="entry name" value="PGBD-like superfamily/PGBD"/>
    <property type="match status" value="1"/>
</dbReference>
<dbReference type="Pfam" id="PF01471">
    <property type="entry name" value="PG_binding_1"/>
    <property type="match status" value="1"/>
</dbReference>
<feature type="region of interest" description="Disordered" evidence="6">
    <location>
        <begin position="1"/>
        <end position="26"/>
    </location>
</feature>
<keyword evidence="9" id="KW-1185">Reference proteome</keyword>
<evidence type="ECO:0000256" key="1">
    <source>
        <dbReference type="ARBA" id="ARBA00001561"/>
    </source>
</evidence>
<dbReference type="InterPro" id="IPR036365">
    <property type="entry name" value="PGBD-like_sf"/>
</dbReference>
<dbReference type="InterPro" id="IPR002477">
    <property type="entry name" value="Peptidoglycan-bd-like"/>
</dbReference>
<dbReference type="KEGG" id="vgo:GJW-30_1_01833"/>
<keyword evidence="5" id="KW-0961">Cell wall biogenesis/degradation</keyword>
<evidence type="ECO:0000256" key="5">
    <source>
        <dbReference type="ARBA" id="ARBA00023316"/>
    </source>
</evidence>
<evidence type="ECO:0000256" key="4">
    <source>
        <dbReference type="ARBA" id="ARBA00022801"/>
    </source>
</evidence>
<dbReference type="PANTHER" id="PTHR30417:SF1">
    <property type="entry name" value="N-ACETYLMURAMOYL-L-ALANINE AMIDASE AMID"/>
    <property type="match status" value="1"/>
</dbReference>
<evidence type="ECO:0000313" key="8">
    <source>
        <dbReference type="EMBL" id="BAT59302.1"/>
    </source>
</evidence>
<sequence length="252" mass="27865">MSFPPDARIKVTVTPSPNHGTRRDGIPPDMLLLHYTGMRSAEAALQRLRDPAAEVSAHYLIHEDGEIVQMVPEMRRAWHAGAAAWGRQRDINSHSIGIEIVNPGHDHGYRDFPARQIDAVVALCSDILGRHAIKPERVLAHSDVAPLRKEDPGERFPWGTLHAAGIGHWVKPAPLTPATSGLSPGDTGRDVEAMQRKLRDYGYAFEASGTYDPMTEKVITAFQRHFRPERVDGIADASTRTTLDQLLAALKR</sequence>
<dbReference type="Proteomes" id="UP000236884">
    <property type="component" value="Chromosome"/>
</dbReference>
<proteinExistence type="inferred from homology"/>
<name>A0A0S3PTM5_9BRAD</name>
<dbReference type="CDD" id="cd06583">
    <property type="entry name" value="PGRP"/>
    <property type="match status" value="1"/>
</dbReference>
<dbReference type="OrthoDB" id="9794842at2"/>
<evidence type="ECO:0000256" key="2">
    <source>
        <dbReference type="ARBA" id="ARBA00007553"/>
    </source>
</evidence>
<organism evidence="8 9">
    <name type="scientific">Variibacter gotjawalensis</name>
    <dbReference type="NCBI Taxonomy" id="1333996"/>
    <lineage>
        <taxon>Bacteria</taxon>
        <taxon>Pseudomonadati</taxon>
        <taxon>Pseudomonadota</taxon>
        <taxon>Alphaproteobacteria</taxon>
        <taxon>Hyphomicrobiales</taxon>
        <taxon>Nitrobacteraceae</taxon>
        <taxon>Variibacter</taxon>
    </lineage>
</organism>
<reference evidence="8 9" key="1">
    <citation type="submission" date="2015-08" db="EMBL/GenBank/DDBJ databases">
        <title>Investigation of the bacterial diversity of lava forest soil.</title>
        <authorList>
            <person name="Lee J.S."/>
        </authorList>
    </citation>
    <scope>NUCLEOTIDE SEQUENCE [LARGE SCALE GENOMIC DNA]</scope>
    <source>
        <strain evidence="8 9">GJW-30</strain>
    </source>
</reference>
<dbReference type="InterPro" id="IPR036366">
    <property type="entry name" value="PGBDSf"/>
</dbReference>
<dbReference type="AlphaFoldDB" id="A0A0S3PTM5"/>
<accession>A0A0S3PTM5</accession>
<dbReference type="RefSeq" id="WP_096354496.1">
    <property type="nucleotide sequence ID" value="NZ_AP014946.1"/>
</dbReference>
<evidence type="ECO:0000313" key="9">
    <source>
        <dbReference type="Proteomes" id="UP000236884"/>
    </source>
</evidence>
<dbReference type="PANTHER" id="PTHR30417">
    <property type="entry name" value="N-ACETYLMURAMOYL-L-ALANINE AMIDASE AMID"/>
    <property type="match status" value="1"/>
</dbReference>
<keyword evidence="4 8" id="KW-0378">Hydrolase</keyword>